<dbReference type="GO" id="GO:0008270">
    <property type="term" value="F:zinc ion binding"/>
    <property type="evidence" value="ECO:0007669"/>
    <property type="project" value="UniProtKB-KW"/>
</dbReference>
<evidence type="ECO:0000256" key="5">
    <source>
        <dbReference type="SAM" id="MobiDB-lite"/>
    </source>
</evidence>
<dbReference type="EMBL" id="GL996527">
    <property type="protein sequence ID" value="EGV61466.1"/>
    <property type="molecule type" value="Genomic_DNA"/>
</dbReference>
<feature type="compositionally biased region" description="Low complexity" evidence="5">
    <location>
        <begin position="128"/>
        <end position="144"/>
    </location>
</feature>
<dbReference type="InterPro" id="IPR001214">
    <property type="entry name" value="SET_dom"/>
</dbReference>
<feature type="compositionally biased region" description="Low complexity" evidence="5">
    <location>
        <begin position="155"/>
        <end position="173"/>
    </location>
</feature>
<keyword evidence="4" id="KW-0156">Chromatin regulator</keyword>
<dbReference type="Pfam" id="PF20826">
    <property type="entry name" value="PHD_5"/>
    <property type="match status" value="1"/>
</dbReference>
<keyword evidence="8" id="KW-1185">Reference proteome</keyword>
<evidence type="ECO:0000256" key="3">
    <source>
        <dbReference type="ARBA" id="ARBA00022833"/>
    </source>
</evidence>
<evidence type="ECO:0000256" key="2">
    <source>
        <dbReference type="ARBA" id="ARBA00022771"/>
    </source>
</evidence>
<evidence type="ECO:0000313" key="7">
    <source>
        <dbReference type="EMBL" id="EGV61466.1"/>
    </source>
</evidence>
<proteinExistence type="predicted"/>
<dbReference type="InterPro" id="IPR019786">
    <property type="entry name" value="Zinc_finger_PHD-type_CS"/>
</dbReference>
<dbReference type="Proteomes" id="UP000000707">
    <property type="component" value="Unassembled WGS sequence"/>
</dbReference>
<feature type="compositionally biased region" description="Polar residues" evidence="5">
    <location>
        <begin position="427"/>
        <end position="444"/>
    </location>
</feature>
<dbReference type="KEGG" id="cten:18250387"/>
<dbReference type="STRING" id="590646.G3BAW1"/>
<dbReference type="InterPro" id="IPR013083">
    <property type="entry name" value="Znf_RING/FYVE/PHD"/>
</dbReference>
<feature type="region of interest" description="Disordered" evidence="5">
    <location>
        <begin position="427"/>
        <end position="506"/>
    </location>
</feature>
<feature type="compositionally biased region" description="Acidic residues" evidence="5">
    <location>
        <begin position="491"/>
        <end position="505"/>
    </location>
</feature>
<dbReference type="SUPFAM" id="SSF57903">
    <property type="entry name" value="FYVE/PHD zinc finger"/>
    <property type="match status" value="1"/>
</dbReference>
<evidence type="ECO:0000256" key="4">
    <source>
        <dbReference type="ARBA" id="ARBA00022853"/>
    </source>
</evidence>
<dbReference type="SUPFAM" id="SSF82199">
    <property type="entry name" value="SET domain"/>
    <property type="match status" value="1"/>
</dbReference>
<dbReference type="SMART" id="SM00249">
    <property type="entry name" value="PHD"/>
    <property type="match status" value="1"/>
</dbReference>
<feature type="region of interest" description="Disordered" evidence="5">
    <location>
        <begin position="30"/>
        <end position="83"/>
    </location>
</feature>
<dbReference type="PROSITE" id="PS01359">
    <property type="entry name" value="ZF_PHD_1"/>
    <property type="match status" value="1"/>
</dbReference>
<dbReference type="AlphaFoldDB" id="G3BAW1"/>
<dbReference type="HOGENOM" id="CLU_005191_0_0_1"/>
<feature type="region of interest" description="Disordered" evidence="5">
    <location>
        <begin position="269"/>
        <end position="291"/>
    </location>
</feature>
<reference evidence="7 8" key="1">
    <citation type="journal article" date="2011" name="Proc. Natl. Acad. Sci. U.S.A.">
        <title>Comparative genomics of xylose-fermenting fungi for enhanced biofuel production.</title>
        <authorList>
            <person name="Wohlbach D.J."/>
            <person name="Kuo A."/>
            <person name="Sato T.K."/>
            <person name="Potts K.M."/>
            <person name="Salamov A.A."/>
            <person name="LaButti K.M."/>
            <person name="Sun H."/>
            <person name="Clum A."/>
            <person name="Pangilinan J.L."/>
            <person name="Lindquist E.A."/>
            <person name="Lucas S."/>
            <person name="Lapidus A."/>
            <person name="Jin M."/>
            <person name="Gunawan C."/>
            <person name="Balan V."/>
            <person name="Dale B.E."/>
            <person name="Jeffries T.W."/>
            <person name="Zinkel R."/>
            <person name="Barry K.W."/>
            <person name="Grigoriev I.V."/>
            <person name="Gasch A.P."/>
        </authorList>
    </citation>
    <scope>NUCLEOTIDE SEQUENCE [LARGE SCALE GENOMIC DNA]</scope>
    <source>
        <strain evidence="8">ATCC 10573 / BCRC 21748 / CBS 615 / JCM 9827 / NBRC 10315 / NRRL Y-1498 / VKM Y-70</strain>
    </source>
</reference>
<keyword evidence="2" id="KW-0863">Zinc-finger</keyword>
<keyword evidence="3" id="KW-0862">Zinc</keyword>
<dbReference type="GO" id="GO:0034967">
    <property type="term" value="C:Set3 complex"/>
    <property type="evidence" value="ECO:0007669"/>
    <property type="project" value="TreeGrafter"/>
</dbReference>
<feature type="compositionally biased region" description="Low complexity" evidence="5">
    <location>
        <begin position="191"/>
        <end position="201"/>
    </location>
</feature>
<dbReference type="GO" id="GO:0070210">
    <property type="term" value="C:Rpd3L-Expanded complex"/>
    <property type="evidence" value="ECO:0007669"/>
    <property type="project" value="TreeGrafter"/>
</dbReference>
<dbReference type="InterPro" id="IPR046341">
    <property type="entry name" value="SET_dom_sf"/>
</dbReference>
<accession>G3BAW1</accession>
<dbReference type="GO" id="GO:0006325">
    <property type="term" value="P:chromatin organization"/>
    <property type="evidence" value="ECO:0007669"/>
    <property type="project" value="UniProtKB-KW"/>
</dbReference>
<dbReference type="PANTHER" id="PTHR46462:SF3">
    <property type="entry name" value="UPSET, ISOFORM A"/>
    <property type="match status" value="1"/>
</dbReference>
<dbReference type="InterPro" id="IPR001965">
    <property type="entry name" value="Znf_PHD"/>
</dbReference>
<dbReference type="GO" id="GO:0006355">
    <property type="term" value="P:regulation of DNA-templated transcription"/>
    <property type="evidence" value="ECO:0007669"/>
    <property type="project" value="TreeGrafter"/>
</dbReference>
<evidence type="ECO:0000259" key="6">
    <source>
        <dbReference type="SMART" id="SM00249"/>
    </source>
</evidence>
<name>G3BAW1_CANTC</name>
<dbReference type="Pfam" id="PF00856">
    <property type="entry name" value="SET"/>
    <property type="match status" value="1"/>
</dbReference>
<feature type="compositionally biased region" description="Polar residues" evidence="5">
    <location>
        <begin position="145"/>
        <end position="154"/>
    </location>
</feature>
<sequence length="1016" mass="114361">MSNPPNSSNSQDQLLQDASTLLMFANVAAKQQQEIRQNTPSPPVVPQLGSHHPVGSGSFTSPQAPLPPQPATQSAVSQPPYVKHPVFDPVRQIYINHTPYNHLPPHHRTALPPAEVHQVQFPSVAGQTTGAAAVPSPPTTASTTNNINGTSQLGPPSSSVPVSTHVSAHSSVSEPGSKEASLHVPAHRRTSSVPSTTVSLTHALSPGPASVVLARGSSNGTNNNSIIAAAALAQAADNPLPLLKHEEAVRREIKHEVIKSPVVADKAGVKTEKKPEVPEQEPVVPKSEPVVHKQEHVVHKQEHVVHKQEHVVHKQEHVVPGKKPEIPEVVAPTPHNDDKPLVSKDYVAPPLSEYKVEPDSGVIGCICGISDDDGFTIQCDICYRWQHCLCMDYSTNEEVPEDEYKCYFCDKEKWGKFDPEQCRHNTVTRLQQDNDNQDVSTSKPGNKRKVSTSGRVGDKKKSRLNPNQERPKDRRKQLRDDFSNPTSAVDEIPDFIPNEDNELLDDGYTAESYQSTYYKLRSNDYLNHQSQKHFEDLGDRFYDSFQQLSEDEKEKLNIEVVTLKNFKAIPRMYVKLPNHETHMQAHNKPIKIPNVYIQVKQYSDSQKQKFNGISKLSLFVQAQREGSKEAFEDLIPKGTPILEYFGVLNEFSQYRDNKPNQYNVWGTTKPKVLKTSLSFIDKGKQIKDFDVVLDSRFVGNETRFIRKACPPAANCEVKAFYIPEAKSFRFLVVTSKDIKLDQETSEEELRLPWEWDEAHPIRKMYGDESKNIEGLKFDQLSDKEKTLLITTIDNLLYFTECGCSTTTNTPSYLPNCAVFKVRKAISYLLRATRKVSGIINVNMYKPKDELIIPKEPKTYVPWEQRLHNREEFIQTKLFVPTPTKVIKFDDDEEVSRDTIKDIIIKNQLVKLTDNSVEVIDGKYHNDKVLDLVPISTGISAKVEKTVEAEVQVKPEIKKSLSELKLKLTDNNLTKINKVLNLNLEKRVTPPPIPAEPSEKPMVKKKLSFADYKKKMK</sequence>
<dbReference type="OrthoDB" id="20872at2759"/>
<dbReference type="GeneID" id="18250387"/>
<keyword evidence="1" id="KW-0479">Metal-binding</keyword>
<feature type="region of interest" description="Disordered" evidence="5">
    <location>
        <begin position="126"/>
        <end position="203"/>
    </location>
</feature>
<feature type="domain" description="Zinc finger PHD-type" evidence="6">
    <location>
        <begin position="364"/>
        <end position="410"/>
    </location>
</feature>
<evidence type="ECO:0000313" key="8">
    <source>
        <dbReference type="Proteomes" id="UP000000707"/>
    </source>
</evidence>
<organism evidence="8">
    <name type="scientific">Candida tenuis (strain ATCC 10573 / BCRC 21748 / CBS 615 / JCM 9827 / NBRC 10315 / NRRL Y-1498 / VKM Y-70)</name>
    <name type="common">Yeast</name>
    <name type="synonym">Yamadazyma tenuis</name>
    <dbReference type="NCBI Taxonomy" id="590646"/>
    <lineage>
        <taxon>Eukaryota</taxon>
        <taxon>Fungi</taxon>
        <taxon>Dikarya</taxon>
        <taxon>Ascomycota</taxon>
        <taxon>Saccharomycotina</taxon>
        <taxon>Pichiomycetes</taxon>
        <taxon>Debaryomycetaceae</taxon>
        <taxon>Yamadazyma</taxon>
    </lineage>
</organism>
<dbReference type="Gene3D" id="2.170.270.10">
    <property type="entry name" value="SET domain"/>
    <property type="match status" value="1"/>
</dbReference>
<dbReference type="Gene3D" id="3.30.40.10">
    <property type="entry name" value="Zinc/RING finger domain, C3HC4 (zinc finger)"/>
    <property type="match status" value="1"/>
</dbReference>
<feature type="compositionally biased region" description="Polar residues" evidence="5">
    <location>
        <begin position="30"/>
        <end position="39"/>
    </location>
</feature>
<gene>
    <name evidence="7" type="ORF">CANTEDRAFT_94356</name>
</gene>
<dbReference type="PANTHER" id="PTHR46462">
    <property type="entry name" value="UPSET, ISOFORM A"/>
    <property type="match status" value="1"/>
</dbReference>
<protein>
    <recommendedName>
        <fullName evidence="6">Zinc finger PHD-type domain-containing protein</fullName>
    </recommendedName>
</protein>
<evidence type="ECO:0000256" key="1">
    <source>
        <dbReference type="ARBA" id="ARBA00022723"/>
    </source>
</evidence>
<dbReference type="eggNOG" id="KOG1844">
    <property type="taxonomic scope" value="Eukaryota"/>
</dbReference>
<dbReference type="InterPro" id="IPR011011">
    <property type="entry name" value="Znf_FYVE_PHD"/>
</dbReference>